<dbReference type="Proteomes" id="UP000758155">
    <property type="component" value="Unassembled WGS sequence"/>
</dbReference>
<organism evidence="1 2">
    <name type="scientific">Didymella heteroderae</name>
    <dbReference type="NCBI Taxonomy" id="1769908"/>
    <lineage>
        <taxon>Eukaryota</taxon>
        <taxon>Fungi</taxon>
        <taxon>Dikarya</taxon>
        <taxon>Ascomycota</taxon>
        <taxon>Pezizomycotina</taxon>
        <taxon>Dothideomycetes</taxon>
        <taxon>Pleosporomycetidae</taxon>
        <taxon>Pleosporales</taxon>
        <taxon>Pleosporineae</taxon>
        <taxon>Didymellaceae</taxon>
        <taxon>Didymella</taxon>
    </lineage>
</organism>
<dbReference type="EMBL" id="SWKV01000054">
    <property type="protein sequence ID" value="KAF3035946.1"/>
    <property type="molecule type" value="Genomic_DNA"/>
</dbReference>
<protein>
    <recommendedName>
        <fullName evidence="3">F-box domain-containing protein</fullName>
    </recommendedName>
</protein>
<comment type="caution">
    <text evidence="1">The sequence shown here is derived from an EMBL/GenBank/DDBJ whole genome shotgun (WGS) entry which is preliminary data.</text>
</comment>
<proteinExistence type="predicted"/>
<evidence type="ECO:0000313" key="2">
    <source>
        <dbReference type="Proteomes" id="UP000758155"/>
    </source>
</evidence>
<name>A0A9P4WL93_9PLEO</name>
<gene>
    <name evidence="1" type="ORF">E8E12_005806</name>
</gene>
<sequence>MHAESDICFLGELPDELLVAIASQLQVERGFLAEEEAEEARRCRNAVIVHSLHSLTLCCRRFNAVATPFLYQCIIRTEQLMTLLLPTLLQNPNLGRYIQYFEATTLSLYDRELYTPGFYRSFTKPVRDEFLERVKSAKWIIAHRNPVEGAALQPTRALDLTKISESTLQRIGNQISLSHNSSLVVFLSLTDNLQDVAIENNCRSNIIILALRQYTRPDAFRRLWLWSEDGTLSCGYMLQYICSDPKDPAGALPHYLRTLFLPDTMWSEFGPPLTLEELSYTMQDVSKGMIDEHLKGVSSLKAFSCRWQWTEKFSPRFPVNLPRIYKVLERFQSSLTRLTIDTTESAWRVDLDTFVPALGSLRDFKVLTYLDVSALVLWGDGDFWEPAPLSGLLPESVEHFVLKTEWDEDIEDQLYQLSSECIVSLPRLRKVECTWRPAPGFIADLLIDACHLAGVDLILDVEQPEPEP</sequence>
<accession>A0A9P4WL93</accession>
<dbReference type="OrthoDB" id="3783332at2759"/>
<dbReference type="AlphaFoldDB" id="A0A9P4WL93"/>
<reference evidence="1" key="1">
    <citation type="submission" date="2019-04" db="EMBL/GenBank/DDBJ databases">
        <title>Sequencing of skin fungus with MAO and IRED activity.</title>
        <authorList>
            <person name="Marsaioli A.J."/>
            <person name="Bonatto J.M.C."/>
            <person name="Reis Junior O."/>
        </authorList>
    </citation>
    <scope>NUCLEOTIDE SEQUENCE</scope>
    <source>
        <strain evidence="1">28M1</strain>
    </source>
</reference>
<keyword evidence="2" id="KW-1185">Reference proteome</keyword>
<evidence type="ECO:0000313" key="1">
    <source>
        <dbReference type="EMBL" id="KAF3035946.1"/>
    </source>
</evidence>
<evidence type="ECO:0008006" key="3">
    <source>
        <dbReference type="Google" id="ProtNLM"/>
    </source>
</evidence>